<dbReference type="RefSeq" id="WP_190137437.1">
    <property type="nucleotide sequence ID" value="NZ_BNBT01000062.1"/>
</dbReference>
<keyword evidence="2" id="KW-1133">Transmembrane helix</keyword>
<dbReference type="GO" id="GO:0016787">
    <property type="term" value="F:hydrolase activity"/>
    <property type="evidence" value="ECO:0007669"/>
    <property type="project" value="InterPro"/>
</dbReference>
<feature type="transmembrane region" description="Helical" evidence="2">
    <location>
        <begin position="50"/>
        <end position="68"/>
    </location>
</feature>
<name>A0A918ZSE9_9ACTN</name>
<comment type="caution">
    <text evidence="4">The sequence shown here is derived from an EMBL/GenBank/DDBJ whole genome shotgun (WGS) entry which is preliminary data.</text>
</comment>
<organism evidence="4 5">
    <name type="scientific">Streptomyces longispororuber</name>
    <dbReference type="NCBI Taxonomy" id="68230"/>
    <lineage>
        <taxon>Bacteria</taxon>
        <taxon>Bacillati</taxon>
        <taxon>Actinomycetota</taxon>
        <taxon>Actinomycetes</taxon>
        <taxon>Kitasatosporales</taxon>
        <taxon>Streptomycetaceae</taxon>
        <taxon>Streptomyces</taxon>
    </lineage>
</organism>
<evidence type="ECO:0000256" key="2">
    <source>
        <dbReference type="SAM" id="Phobius"/>
    </source>
</evidence>
<feature type="compositionally biased region" description="Low complexity" evidence="1">
    <location>
        <begin position="15"/>
        <end position="41"/>
    </location>
</feature>
<dbReference type="SUPFAM" id="SSF56300">
    <property type="entry name" value="Metallo-dependent phosphatases"/>
    <property type="match status" value="1"/>
</dbReference>
<protein>
    <recommendedName>
        <fullName evidence="3">Calcineurin-like phosphoesterase domain-containing protein</fullName>
    </recommendedName>
</protein>
<evidence type="ECO:0000259" key="3">
    <source>
        <dbReference type="Pfam" id="PF00149"/>
    </source>
</evidence>
<accession>A0A918ZSE9</accession>
<sequence length="349" mass="37554">MPQTPDATNRDATNGDAASEPGAATAETATGTTTDTGPAAGHRARRARRLVPVAAATALAVTGGLLLWSPAGEAGASPSRAAAAFSAVAVGDIAEQCTKSDSDCAHPKTAALVQRLNPDFVMTMGDNQYDDARLKDFQKYYATTWGAFKDKTRPVPGNHETYDPAGPLKGYKSYFGSVAYPDGKSYYSFDKGNWHFIALDSNSFDDRAQIDWLKRDLADNDKKCVAAYFHHPLFSSGGHGNNPVGKPVWKLLRGARTELVLGGHDHHYERFAPQDENGKADASKGIVEVIAGTGGANPYKIEEVQPHSQKRITNVYGVVQFDFRDDGYSWKLVGTDGSTKDTSPAYSCR</sequence>
<dbReference type="AlphaFoldDB" id="A0A918ZSE9"/>
<dbReference type="Pfam" id="PF00149">
    <property type="entry name" value="Metallophos"/>
    <property type="match status" value="1"/>
</dbReference>
<keyword evidence="2" id="KW-0472">Membrane</keyword>
<feature type="region of interest" description="Disordered" evidence="1">
    <location>
        <begin position="1"/>
        <end position="45"/>
    </location>
</feature>
<feature type="compositionally biased region" description="Polar residues" evidence="1">
    <location>
        <begin position="1"/>
        <end position="12"/>
    </location>
</feature>
<dbReference type="PANTHER" id="PTHR43143:SF1">
    <property type="entry name" value="SERINE_THREONINE-PROTEIN PHOSPHATASE CPPED1"/>
    <property type="match status" value="1"/>
</dbReference>
<dbReference type="Gene3D" id="3.60.21.10">
    <property type="match status" value="1"/>
</dbReference>
<reference evidence="4" key="1">
    <citation type="journal article" date="2014" name="Int. J. Syst. Evol. Microbiol.">
        <title>Complete genome sequence of Corynebacterium casei LMG S-19264T (=DSM 44701T), isolated from a smear-ripened cheese.</title>
        <authorList>
            <consortium name="US DOE Joint Genome Institute (JGI-PGF)"/>
            <person name="Walter F."/>
            <person name="Albersmeier A."/>
            <person name="Kalinowski J."/>
            <person name="Ruckert C."/>
        </authorList>
    </citation>
    <scope>NUCLEOTIDE SEQUENCE</scope>
    <source>
        <strain evidence="4">JCM 4784</strain>
    </source>
</reference>
<dbReference type="EMBL" id="BNBT01000062">
    <property type="protein sequence ID" value="GHE68068.1"/>
    <property type="molecule type" value="Genomic_DNA"/>
</dbReference>
<gene>
    <name evidence="4" type="ORF">GCM10018785_40850</name>
</gene>
<proteinExistence type="predicted"/>
<dbReference type="InterPro" id="IPR004843">
    <property type="entry name" value="Calcineurin-like_PHP"/>
</dbReference>
<keyword evidence="5" id="KW-1185">Reference proteome</keyword>
<keyword evidence="2" id="KW-0812">Transmembrane</keyword>
<feature type="domain" description="Calcineurin-like phosphoesterase" evidence="3">
    <location>
        <begin position="90"/>
        <end position="268"/>
    </location>
</feature>
<dbReference type="InterPro" id="IPR029052">
    <property type="entry name" value="Metallo-depent_PP-like"/>
</dbReference>
<dbReference type="PANTHER" id="PTHR43143">
    <property type="entry name" value="METALLOPHOSPHOESTERASE, CALCINEURIN SUPERFAMILY"/>
    <property type="match status" value="1"/>
</dbReference>
<evidence type="ECO:0000256" key="1">
    <source>
        <dbReference type="SAM" id="MobiDB-lite"/>
    </source>
</evidence>
<dbReference type="InterPro" id="IPR051918">
    <property type="entry name" value="STPP_CPPED1"/>
</dbReference>
<reference evidence="4" key="2">
    <citation type="submission" date="2020-09" db="EMBL/GenBank/DDBJ databases">
        <authorList>
            <person name="Sun Q."/>
            <person name="Ohkuma M."/>
        </authorList>
    </citation>
    <scope>NUCLEOTIDE SEQUENCE</scope>
    <source>
        <strain evidence="4">JCM 4784</strain>
    </source>
</reference>
<evidence type="ECO:0000313" key="5">
    <source>
        <dbReference type="Proteomes" id="UP000608024"/>
    </source>
</evidence>
<dbReference type="Proteomes" id="UP000608024">
    <property type="component" value="Unassembled WGS sequence"/>
</dbReference>
<evidence type="ECO:0000313" key="4">
    <source>
        <dbReference type="EMBL" id="GHE68068.1"/>
    </source>
</evidence>